<dbReference type="EMBL" id="GGEC01073647">
    <property type="protein sequence ID" value="MBX54131.1"/>
    <property type="molecule type" value="Transcribed_RNA"/>
</dbReference>
<protein>
    <submittedName>
        <fullName evidence="1">Uncharacterized protein</fullName>
    </submittedName>
</protein>
<dbReference type="AlphaFoldDB" id="A0A2P2PHK1"/>
<accession>A0A2P2PHK1</accession>
<name>A0A2P2PHK1_RHIMU</name>
<sequence>MSLILYNGFSFKNALSNKVTLPILQNTSVNLLYVYSL</sequence>
<evidence type="ECO:0000313" key="1">
    <source>
        <dbReference type="EMBL" id="MBX54131.1"/>
    </source>
</evidence>
<reference evidence="1" key="1">
    <citation type="submission" date="2018-02" db="EMBL/GenBank/DDBJ databases">
        <title>Rhizophora mucronata_Transcriptome.</title>
        <authorList>
            <person name="Meera S.P."/>
            <person name="Sreeshan A."/>
            <person name="Augustine A."/>
        </authorList>
    </citation>
    <scope>NUCLEOTIDE SEQUENCE</scope>
    <source>
        <tissue evidence="1">Leaf</tissue>
    </source>
</reference>
<organism evidence="1">
    <name type="scientific">Rhizophora mucronata</name>
    <name type="common">Asiatic mangrove</name>
    <dbReference type="NCBI Taxonomy" id="61149"/>
    <lineage>
        <taxon>Eukaryota</taxon>
        <taxon>Viridiplantae</taxon>
        <taxon>Streptophyta</taxon>
        <taxon>Embryophyta</taxon>
        <taxon>Tracheophyta</taxon>
        <taxon>Spermatophyta</taxon>
        <taxon>Magnoliopsida</taxon>
        <taxon>eudicotyledons</taxon>
        <taxon>Gunneridae</taxon>
        <taxon>Pentapetalae</taxon>
        <taxon>rosids</taxon>
        <taxon>fabids</taxon>
        <taxon>Malpighiales</taxon>
        <taxon>Rhizophoraceae</taxon>
        <taxon>Rhizophora</taxon>
    </lineage>
</organism>
<proteinExistence type="predicted"/>